<dbReference type="PANTHER" id="PTHR31902:SF14">
    <property type="entry name" value="ACTIN PATCHES DISTAL PROTEIN 1"/>
    <property type="match status" value="1"/>
</dbReference>
<dbReference type="AlphaFoldDB" id="A0AAP0ATA1"/>
<dbReference type="EMBL" id="JBBWWQ010000021">
    <property type="protein sequence ID" value="KAK8914130.1"/>
    <property type="molecule type" value="Genomic_DNA"/>
</dbReference>
<comment type="caution">
    <text evidence="2">The sequence shown here is derived from an EMBL/GenBank/DDBJ whole genome shotgun (WGS) entry which is preliminary data.</text>
</comment>
<protein>
    <submittedName>
        <fullName evidence="2">Uncharacterized protein</fullName>
    </submittedName>
</protein>
<proteinExistence type="predicted"/>
<evidence type="ECO:0000313" key="3">
    <source>
        <dbReference type="Proteomes" id="UP001418222"/>
    </source>
</evidence>
<feature type="region of interest" description="Disordered" evidence="1">
    <location>
        <begin position="85"/>
        <end position="119"/>
    </location>
</feature>
<gene>
    <name evidence="2" type="ORF">KSP39_PZI023968</name>
</gene>
<sequence>MPSVSMSDSLILSDTRDESLARGLMRDSRVPLNQTRNFCLTSLGYVPLLDFPERIMLQPQVDACFLSPGVLANWSLLQPLYSSQVPSGDPLKPHPPPLTSSSPPPPPQPSPSPIFPLGTSIQPSFTASPAFGDPNPGPYGYVGPDDVPALLEQHIGKGEIIDHLWREWGKEDKGRKRKKKKERLAYVLSCELAGMVWSCGSVGQEQKKYQKKRRLWQSKIGGTEHLSSATCDGVKRGLEIGKTTRACVGMGGGIEACYCGDSDRGTLEGDRAARQNQSWKGQDPSTQVDVVVEMLEATTFGRNNEDVVARW</sequence>
<keyword evidence="3" id="KW-1185">Reference proteome</keyword>
<name>A0AAP0ATA1_9ASPA</name>
<dbReference type="PANTHER" id="PTHR31902">
    <property type="entry name" value="ACTIN PATCHES DISTAL PROTEIN 1"/>
    <property type="match status" value="1"/>
</dbReference>
<evidence type="ECO:0000256" key="1">
    <source>
        <dbReference type="SAM" id="MobiDB-lite"/>
    </source>
</evidence>
<accession>A0AAP0ATA1</accession>
<evidence type="ECO:0000313" key="2">
    <source>
        <dbReference type="EMBL" id="KAK8914130.1"/>
    </source>
</evidence>
<reference evidence="2 3" key="1">
    <citation type="journal article" date="2022" name="Nat. Plants">
        <title>Genomes of leafy and leafless Platanthera orchids illuminate the evolution of mycoheterotrophy.</title>
        <authorList>
            <person name="Li M.H."/>
            <person name="Liu K.W."/>
            <person name="Li Z."/>
            <person name="Lu H.C."/>
            <person name="Ye Q.L."/>
            <person name="Zhang D."/>
            <person name="Wang J.Y."/>
            <person name="Li Y.F."/>
            <person name="Zhong Z.M."/>
            <person name="Liu X."/>
            <person name="Yu X."/>
            <person name="Liu D.K."/>
            <person name="Tu X.D."/>
            <person name="Liu B."/>
            <person name="Hao Y."/>
            <person name="Liao X.Y."/>
            <person name="Jiang Y.T."/>
            <person name="Sun W.H."/>
            <person name="Chen J."/>
            <person name="Chen Y.Q."/>
            <person name="Ai Y."/>
            <person name="Zhai J.W."/>
            <person name="Wu S.S."/>
            <person name="Zhou Z."/>
            <person name="Hsiao Y.Y."/>
            <person name="Wu W.L."/>
            <person name="Chen Y.Y."/>
            <person name="Lin Y.F."/>
            <person name="Hsu J.L."/>
            <person name="Li C.Y."/>
            <person name="Wang Z.W."/>
            <person name="Zhao X."/>
            <person name="Zhong W.Y."/>
            <person name="Ma X.K."/>
            <person name="Ma L."/>
            <person name="Huang J."/>
            <person name="Chen G.Z."/>
            <person name="Huang M.Z."/>
            <person name="Huang L."/>
            <person name="Peng D.H."/>
            <person name="Luo Y.B."/>
            <person name="Zou S.Q."/>
            <person name="Chen S.P."/>
            <person name="Lan S."/>
            <person name="Tsai W.C."/>
            <person name="Van de Peer Y."/>
            <person name="Liu Z.J."/>
        </authorList>
    </citation>
    <scope>NUCLEOTIDE SEQUENCE [LARGE SCALE GENOMIC DNA]</scope>
    <source>
        <strain evidence="2">Lor287</strain>
    </source>
</reference>
<feature type="compositionally biased region" description="Pro residues" evidence="1">
    <location>
        <begin position="93"/>
        <end position="114"/>
    </location>
</feature>
<dbReference type="InterPro" id="IPR009737">
    <property type="entry name" value="Aim32/Apd1-like"/>
</dbReference>
<dbReference type="Proteomes" id="UP001418222">
    <property type="component" value="Unassembled WGS sequence"/>
</dbReference>
<organism evidence="2 3">
    <name type="scientific">Platanthera zijinensis</name>
    <dbReference type="NCBI Taxonomy" id="2320716"/>
    <lineage>
        <taxon>Eukaryota</taxon>
        <taxon>Viridiplantae</taxon>
        <taxon>Streptophyta</taxon>
        <taxon>Embryophyta</taxon>
        <taxon>Tracheophyta</taxon>
        <taxon>Spermatophyta</taxon>
        <taxon>Magnoliopsida</taxon>
        <taxon>Liliopsida</taxon>
        <taxon>Asparagales</taxon>
        <taxon>Orchidaceae</taxon>
        <taxon>Orchidoideae</taxon>
        <taxon>Orchideae</taxon>
        <taxon>Orchidinae</taxon>
        <taxon>Platanthera</taxon>
    </lineage>
</organism>